<dbReference type="AlphaFoldDB" id="A0A1T4T925"/>
<accession>A0A1T4T925</accession>
<gene>
    <name evidence="1" type="ORF">SAMN02745126_05880</name>
</gene>
<dbReference type="STRING" id="225324.SAMN02745126_05880"/>
<dbReference type="RefSeq" id="WP_085937617.1">
    <property type="nucleotide sequence ID" value="NZ_FUWJ01000014.1"/>
</dbReference>
<name>A0A1T4T925_9HYPH</name>
<protein>
    <submittedName>
        <fullName evidence="1">Uncharacterized protein</fullName>
    </submittedName>
</protein>
<sequence>MSPPAHRLTDAEGALLDEIAILSRQSASVPIKDLELRLEDRGFTEIQMRRALMSLLRRGQLALAGGKFVACKPNGNAAGQEHSPSG</sequence>
<evidence type="ECO:0000313" key="2">
    <source>
        <dbReference type="Proteomes" id="UP000190092"/>
    </source>
</evidence>
<dbReference type="Proteomes" id="UP000190092">
    <property type="component" value="Unassembled WGS sequence"/>
</dbReference>
<dbReference type="EMBL" id="FUWJ01000014">
    <property type="protein sequence ID" value="SKA37080.1"/>
    <property type="molecule type" value="Genomic_DNA"/>
</dbReference>
<reference evidence="2" key="1">
    <citation type="submission" date="2017-02" db="EMBL/GenBank/DDBJ databases">
        <authorList>
            <person name="Varghese N."/>
            <person name="Submissions S."/>
        </authorList>
    </citation>
    <scope>NUCLEOTIDE SEQUENCE [LARGE SCALE GENOMIC DNA]</scope>
    <source>
        <strain evidence="2">ATCC 27094</strain>
    </source>
</reference>
<keyword evidence="2" id="KW-1185">Reference proteome</keyword>
<organism evidence="1 2">
    <name type="scientific">Enhydrobacter aerosaccus</name>
    <dbReference type="NCBI Taxonomy" id="225324"/>
    <lineage>
        <taxon>Bacteria</taxon>
        <taxon>Pseudomonadati</taxon>
        <taxon>Pseudomonadota</taxon>
        <taxon>Alphaproteobacteria</taxon>
        <taxon>Hyphomicrobiales</taxon>
        <taxon>Enhydrobacter</taxon>
    </lineage>
</organism>
<proteinExistence type="predicted"/>
<evidence type="ECO:0000313" key="1">
    <source>
        <dbReference type="EMBL" id="SKA37080.1"/>
    </source>
</evidence>